<proteinExistence type="evidence at transcript level"/>
<reference evidence="3" key="2">
    <citation type="journal article" date="2010" name="BMC Genomics">
        <title>Salmo salar and Esox lucius full-length cDNA sequences reveal changes in evolutionary pressures on a post-tetraploidization genome.</title>
        <authorList>
            <person name="Leong J.S."/>
            <person name="Jantzen S.G."/>
            <person name="von Schalburg K.R."/>
            <person name="Cooper G.A."/>
            <person name="Messmer A.M."/>
            <person name="Liao N.Y."/>
            <person name="Munro S."/>
            <person name="Moore R."/>
            <person name="Holt R.A."/>
            <person name="Jones S.J."/>
            <person name="Davidson W.S."/>
            <person name="Koop B.F."/>
        </authorList>
    </citation>
    <scope>NUCLEOTIDE SEQUENCE</scope>
    <source>
        <tissue evidence="4">Brain</tissue>
        <tissue evidence="3">Thyroid</tissue>
    </source>
</reference>
<feature type="compositionally biased region" description="Basic and acidic residues" evidence="1">
    <location>
        <begin position="41"/>
        <end position="70"/>
    </location>
</feature>
<dbReference type="Pfam" id="PF16174">
    <property type="entry name" value="IHABP4_N"/>
    <property type="match status" value="1"/>
</dbReference>
<dbReference type="Bgee" id="ENSSSAG00000070313">
    <property type="expression patterns" value="Expressed in notochord and 24 other cell types or tissues"/>
</dbReference>
<dbReference type="AlphaFoldDB" id="B9EM66"/>
<dbReference type="EMBL" id="BT057958">
    <property type="protein sequence ID" value="ACM09830.1"/>
    <property type="molecule type" value="mRNA"/>
</dbReference>
<dbReference type="InterPro" id="IPR032381">
    <property type="entry name" value="IHABP4_N"/>
</dbReference>
<feature type="domain" description="Intracellular hyaluronan-binding protein 4 N-terminal" evidence="2">
    <location>
        <begin position="12"/>
        <end position="72"/>
    </location>
</feature>
<evidence type="ECO:0000313" key="4">
    <source>
        <dbReference type="EMBL" id="ACM09830.1"/>
    </source>
</evidence>
<dbReference type="EMBL" id="BT056741">
    <property type="protein sequence ID" value="ACM08613.1"/>
    <property type="molecule type" value="mRNA"/>
</dbReference>
<protein>
    <submittedName>
        <fullName evidence="3">Intracellular hyaluronan-binding protein 4</fullName>
    </submittedName>
</protein>
<evidence type="ECO:0000259" key="2">
    <source>
        <dbReference type="Pfam" id="PF16174"/>
    </source>
</evidence>
<feature type="region of interest" description="Disordered" evidence="1">
    <location>
        <begin position="41"/>
        <end position="87"/>
    </location>
</feature>
<reference evidence="3" key="3">
    <citation type="submission" date="2010-08" db="EMBL/GenBank/DDBJ databases">
        <authorList>
            <consortium name="cGRASP (B.F. Koop &amp; W.S. Davidson)"/>
        </authorList>
    </citation>
    <scope>NUCLEOTIDE SEQUENCE</scope>
    <source>
        <tissue evidence="4">Brain</tissue>
        <tissue evidence="3">Thyroid</tissue>
    </source>
</reference>
<reference evidence="3" key="1">
    <citation type="submission" date="2009-01" db="EMBL/GenBank/DDBJ databases">
        <authorList>
            <consortium name="cGRASP (B.F. Koop &amp; W.S. Davidson)"/>
            <person name="Leong J."/>
            <person name="von Schalburg K."/>
            <person name="Cooper G."/>
            <person name="Moore R."/>
            <person name="Holt R."/>
            <person name="Davidson W.S."/>
            <person name="Koop B.F."/>
        </authorList>
    </citation>
    <scope>NUCLEOTIDE SEQUENCE</scope>
    <source>
        <tissue evidence="4">Brain</tissue>
        <tissue evidence="3">Thyroid</tissue>
    </source>
</reference>
<organism evidence="3">
    <name type="scientific">Salmo salar</name>
    <name type="common">Atlantic salmon</name>
    <dbReference type="NCBI Taxonomy" id="8030"/>
    <lineage>
        <taxon>Eukaryota</taxon>
        <taxon>Metazoa</taxon>
        <taxon>Chordata</taxon>
        <taxon>Craniata</taxon>
        <taxon>Vertebrata</taxon>
        <taxon>Euteleostomi</taxon>
        <taxon>Actinopterygii</taxon>
        <taxon>Neopterygii</taxon>
        <taxon>Teleostei</taxon>
        <taxon>Protacanthopterygii</taxon>
        <taxon>Salmoniformes</taxon>
        <taxon>Salmonidae</taxon>
        <taxon>Salmoninae</taxon>
        <taxon>Salmo</taxon>
    </lineage>
</organism>
<sequence length="87" mass="9509">MKGIVEDPTESAGFGCAVTNRFGQLLDDEADPFDIIRQAQVEKQKKKDELKRTDTSSKPVKKESQKDKRTPLNAVEGPIPAGTGPKP</sequence>
<evidence type="ECO:0000256" key="1">
    <source>
        <dbReference type="SAM" id="MobiDB-lite"/>
    </source>
</evidence>
<accession>B9EM66</accession>
<dbReference type="GeneTree" id="ENSGT00520000055591"/>
<gene>
    <name evidence="3" type="primary">HABP4</name>
</gene>
<name>B9EM66_SALSA</name>
<evidence type="ECO:0000313" key="3">
    <source>
        <dbReference type="EMBL" id="ACM08613.1"/>
    </source>
</evidence>